<feature type="signal peptide" evidence="1">
    <location>
        <begin position="1"/>
        <end position="21"/>
    </location>
</feature>
<keyword evidence="3" id="KW-1185">Reference proteome</keyword>
<sequence length="191" mass="20263">MPTRITTLLLISLLLATPAVADDVLMAIDDARKAYEAGDMKTSRQALQTASQLIAQQAAENLTKVFPAPLDGWQAAEATSSAGGGLLGVGVTQASRQYSHPQEGEVSISIMGDSPMLMQFAVMFSNPAMAGAMGKLIRLDSGQQAIQDEQGTLIAMIDNRYLIEVSGSANNEIKLEYLEAMDLAALTDSNQ</sequence>
<gene>
    <name evidence="2" type="ORF">SAMN05661010_02601</name>
</gene>
<dbReference type="AlphaFoldDB" id="A0A1G9N0Y9"/>
<dbReference type="RefSeq" id="WP_139171602.1">
    <property type="nucleotide sequence ID" value="NZ_FNGI01000007.1"/>
</dbReference>
<protein>
    <submittedName>
        <fullName evidence="2">Uncharacterized protein</fullName>
    </submittedName>
</protein>
<accession>A0A1G9N0Y9</accession>
<evidence type="ECO:0000313" key="2">
    <source>
        <dbReference type="EMBL" id="SDL80202.1"/>
    </source>
</evidence>
<reference evidence="2 3" key="1">
    <citation type="submission" date="2016-10" db="EMBL/GenBank/DDBJ databases">
        <authorList>
            <person name="de Groot N.N."/>
        </authorList>
    </citation>
    <scope>NUCLEOTIDE SEQUENCE [LARGE SCALE GENOMIC DNA]</scope>
    <source>
        <strain evidence="2 3">DSM 14789</strain>
    </source>
</reference>
<feature type="chain" id="PRO_5011678674" evidence="1">
    <location>
        <begin position="22"/>
        <end position="191"/>
    </location>
</feature>
<evidence type="ECO:0000256" key="1">
    <source>
        <dbReference type="SAM" id="SignalP"/>
    </source>
</evidence>
<name>A0A1G9N0Y9_9GAMM</name>
<dbReference type="EMBL" id="FNGI01000007">
    <property type="protein sequence ID" value="SDL80202.1"/>
    <property type="molecule type" value="Genomic_DNA"/>
</dbReference>
<keyword evidence="1" id="KW-0732">Signal</keyword>
<proteinExistence type="predicted"/>
<evidence type="ECO:0000313" key="3">
    <source>
        <dbReference type="Proteomes" id="UP000198654"/>
    </source>
</evidence>
<dbReference type="Proteomes" id="UP000198654">
    <property type="component" value="Unassembled WGS sequence"/>
</dbReference>
<dbReference type="OrthoDB" id="5800945at2"/>
<organism evidence="2 3">
    <name type="scientific">Modicisalibacter muralis</name>
    <dbReference type="NCBI Taxonomy" id="119000"/>
    <lineage>
        <taxon>Bacteria</taxon>
        <taxon>Pseudomonadati</taxon>
        <taxon>Pseudomonadota</taxon>
        <taxon>Gammaproteobacteria</taxon>
        <taxon>Oceanospirillales</taxon>
        <taxon>Halomonadaceae</taxon>
        <taxon>Modicisalibacter</taxon>
    </lineage>
</organism>